<sequence>MLGSMIGHYDDDDRILPRTLDFFSVYRRTAVVAAAAPLRTTSSSSSAAAAADKCIYRIIIALLSASEVFISKS</sequence>
<dbReference type="WBParaSite" id="SMUV_0000081801-mRNA-1">
    <property type="protein sequence ID" value="SMUV_0000081801-mRNA-1"/>
    <property type="gene ID" value="SMUV_0000081801"/>
</dbReference>
<evidence type="ECO:0000313" key="1">
    <source>
        <dbReference type="Proteomes" id="UP000046393"/>
    </source>
</evidence>
<organism evidence="1 2">
    <name type="scientific">Syphacia muris</name>
    <dbReference type="NCBI Taxonomy" id="451379"/>
    <lineage>
        <taxon>Eukaryota</taxon>
        <taxon>Metazoa</taxon>
        <taxon>Ecdysozoa</taxon>
        <taxon>Nematoda</taxon>
        <taxon>Chromadorea</taxon>
        <taxon>Rhabditida</taxon>
        <taxon>Spirurina</taxon>
        <taxon>Oxyuridomorpha</taxon>
        <taxon>Oxyuroidea</taxon>
        <taxon>Oxyuridae</taxon>
        <taxon>Syphacia</taxon>
    </lineage>
</organism>
<reference evidence="2" key="1">
    <citation type="submission" date="2017-02" db="UniProtKB">
        <authorList>
            <consortium name="WormBaseParasite"/>
        </authorList>
    </citation>
    <scope>IDENTIFICATION</scope>
</reference>
<accession>A0A0N5A9N5</accession>
<name>A0A0N5A9N5_9BILA</name>
<dbReference type="AlphaFoldDB" id="A0A0N5A9N5"/>
<proteinExistence type="predicted"/>
<dbReference type="Proteomes" id="UP000046393">
    <property type="component" value="Unplaced"/>
</dbReference>
<protein>
    <submittedName>
        <fullName evidence="2">Uncharacterized protein</fullName>
    </submittedName>
</protein>
<evidence type="ECO:0000313" key="2">
    <source>
        <dbReference type="WBParaSite" id="SMUV_0000081801-mRNA-1"/>
    </source>
</evidence>
<keyword evidence="1" id="KW-1185">Reference proteome</keyword>